<sequence length="1169" mass="130384">MATRVALGRQKRGLDENMPPARRRKKEEALAEAEASDDGGETTPQRRRLGRRASAAAAASEDGDDDPATRLSGLQINGTGGYRAGAIMRIRLESFVTYDRLEVEPGPNMNMIIGPNGTGKSTIVCAIALGLGERPAVLGRAKDVAEFVKHGAEQATIEITLAGHDGPVRITRTVVRENSKTRWAIDGRGATAADVQRTVQALHVQVGNLCQFLPQDRVVEFSKMPPADLLRETQRAVGREDLLELQRELAAQRREETKAMADRQRLAQDIDTLRKQNEVLERDVQRWQERQAAESQMRVLTALVPVARYSEAKDAHDRAREARREAHSRYQEARGAAGPAEDEMDALETRIARAEAGRRAAQDDLQAADRAARQLTSRLGRFEETQRDLQAGLEDIGKRAQRRREQIARLRAELADLEAAHAAALEPEGESRELAQAGAEISRQKLELKNEIIQLQDQQKGLVRAGRQVADGIAAQDRRLRDLDDVALRRREALRRVSEDSVRALEWLEQNRGLFEQHVFAPVCLEASVPDARYAPLIETVVAAGNLRMFVTQCDADYYTFTREVNDRQRLRVDVVRFPKALDAFRAPVPRPELQALGFDGYALDFIEAPAPVLAALCSRDSLHAIPLALGPVDNERVERAARFKEYLAAGTRFSVARGRYGSRAATVMTSRVRPQARLLSQGESDEVRAQRDAIRAALDQLRDQAAENERSMARLSAREQKVRNAHRDLEARETELRQERQRIAAEIAKWERQKVHIDTRRAQLASAVAEEKRDGHARAQAERARIQAQLRDNARARADAVAAIARAVREMTDHVHAIATAALAGLRDARALADLKAAAARHREAIAEAQQAFDRANDEYSRAKAEARRCLDETRSVTEDMTDEERQAVRDAQEERRDVTSEELELELAACRQRISMAANSGLSARVMEQHAERKARLAAMAAAEQDLVQALARIRKHKLRTRRRWEGPLQEIIDKIAASFAAMFDRIGCMGEVALRRAGDGIRPGPTTTTTNGNGANGTAGDDDDMPGAESAPAPDDEDYGAWGVEIRVAFRKDERMRVLDNHRQSGGERAVSTILYLQSMQDLVAAPFRVVDEINQGMDQRNERLIHEIIVSTACQPGSSQYFLITPKLLPDLDYHPLMKVLCIFNGEWQPQSLDVARYINNARAR</sequence>
<feature type="compositionally biased region" description="Acidic residues" evidence="5">
    <location>
        <begin position="30"/>
        <end position="40"/>
    </location>
</feature>
<dbReference type="EMBL" id="JANBUL010000376">
    <property type="protein sequence ID" value="KAJ2776292.1"/>
    <property type="molecule type" value="Genomic_DNA"/>
</dbReference>
<feature type="domain" description="RecF/RecN/SMC N-terminal" evidence="6">
    <location>
        <begin position="87"/>
        <end position="1129"/>
    </location>
</feature>
<proteinExistence type="inferred from homology"/>
<dbReference type="SUPFAM" id="SSF52540">
    <property type="entry name" value="P-loop containing nucleoside triphosphate hydrolases"/>
    <property type="match status" value="2"/>
</dbReference>
<feature type="compositionally biased region" description="Basic and acidic residues" evidence="5">
    <location>
        <begin position="313"/>
        <end position="332"/>
    </location>
</feature>
<evidence type="ECO:0000259" key="6">
    <source>
        <dbReference type="Pfam" id="PF02463"/>
    </source>
</evidence>
<dbReference type="GO" id="GO:0030915">
    <property type="term" value="C:Smc5-Smc6 complex"/>
    <property type="evidence" value="ECO:0007669"/>
    <property type="project" value="TreeGrafter"/>
</dbReference>
<keyword evidence="3 4" id="KW-0175">Coiled coil</keyword>
<protein>
    <recommendedName>
        <fullName evidence="2">Structural maintenance of chromosomes protein 5</fullName>
    </recommendedName>
</protein>
<feature type="region of interest" description="Disordered" evidence="5">
    <location>
        <begin position="313"/>
        <end position="344"/>
    </location>
</feature>
<dbReference type="InterPro" id="IPR003395">
    <property type="entry name" value="RecF/RecN/SMC_N"/>
</dbReference>
<keyword evidence="8" id="KW-1185">Reference proteome</keyword>
<feature type="region of interest" description="Disordered" evidence="5">
    <location>
        <begin position="875"/>
        <end position="899"/>
    </location>
</feature>
<feature type="coiled-coil region" evidence="4">
    <location>
        <begin position="235"/>
        <end position="290"/>
    </location>
</feature>
<dbReference type="InterPro" id="IPR027417">
    <property type="entry name" value="P-loop_NTPase"/>
</dbReference>
<feature type="compositionally biased region" description="Low complexity" evidence="5">
    <location>
        <begin position="1009"/>
        <end position="1022"/>
    </location>
</feature>
<evidence type="ECO:0000256" key="3">
    <source>
        <dbReference type="ARBA" id="ARBA00023054"/>
    </source>
</evidence>
<evidence type="ECO:0000313" key="7">
    <source>
        <dbReference type="EMBL" id="KAJ2776292.1"/>
    </source>
</evidence>
<dbReference type="GO" id="GO:0005634">
    <property type="term" value="C:nucleus"/>
    <property type="evidence" value="ECO:0007669"/>
    <property type="project" value="TreeGrafter"/>
</dbReference>
<dbReference type="PANTHER" id="PTHR45916">
    <property type="entry name" value="STRUCTURAL MAINTENANCE OF CHROMOSOMES PROTEIN 5"/>
    <property type="match status" value="1"/>
</dbReference>
<dbReference type="PANTHER" id="PTHR45916:SF1">
    <property type="entry name" value="STRUCTURAL MAINTENANCE OF CHROMOSOMES PROTEIN 5"/>
    <property type="match status" value="1"/>
</dbReference>
<feature type="coiled-coil region" evidence="4">
    <location>
        <begin position="685"/>
        <end position="754"/>
    </location>
</feature>
<dbReference type="Pfam" id="PF02463">
    <property type="entry name" value="SMC_N"/>
    <property type="match status" value="1"/>
</dbReference>
<evidence type="ECO:0000256" key="1">
    <source>
        <dbReference type="ARBA" id="ARBA00010171"/>
    </source>
</evidence>
<evidence type="ECO:0000256" key="4">
    <source>
        <dbReference type="SAM" id="Coils"/>
    </source>
</evidence>
<evidence type="ECO:0000313" key="8">
    <source>
        <dbReference type="Proteomes" id="UP001140217"/>
    </source>
</evidence>
<accession>A0A9W8LEV9</accession>
<feature type="region of interest" description="Disordered" evidence="5">
    <location>
        <begin position="1000"/>
        <end position="1040"/>
    </location>
</feature>
<dbReference type="SUPFAM" id="SSF57997">
    <property type="entry name" value="Tropomyosin"/>
    <property type="match status" value="1"/>
</dbReference>
<feature type="region of interest" description="Disordered" evidence="5">
    <location>
        <begin position="1"/>
        <end position="75"/>
    </location>
</feature>
<comment type="similarity">
    <text evidence="1">Belongs to the SMC family. SMC5 subfamily.</text>
</comment>
<comment type="caution">
    <text evidence="7">The sequence shown here is derived from an EMBL/GenBank/DDBJ whole genome shotgun (WGS) entry which is preliminary data.</text>
</comment>
<evidence type="ECO:0000256" key="5">
    <source>
        <dbReference type="SAM" id="MobiDB-lite"/>
    </source>
</evidence>
<dbReference type="AlphaFoldDB" id="A0A9W8LEV9"/>
<dbReference type="GO" id="GO:0003697">
    <property type="term" value="F:single-stranded DNA binding"/>
    <property type="evidence" value="ECO:0007669"/>
    <property type="project" value="TreeGrafter"/>
</dbReference>
<gene>
    <name evidence="7" type="primary">SMC5</name>
    <name evidence="7" type="ORF">H4R18_005743</name>
</gene>
<dbReference type="Gene3D" id="3.40.50.300">
    <property type="entry name" value="P-loop containing nucleotide triphosphate hydrolases"/>
    <property type="match status" value="2"/>
</dbReference>
<feature type="coiled-coil region" evidence="4">
    <location>
        <begin position="344"/>
        <end position="458"/>
    </location>
</feature>
<reference evidence="7" key="1">
    <citation type="submission" date="2022-07" db="EMBL/GenBank/DDBJ databases">
        <title>Phylogenomic reconstructions and comparative analyses of Kickxellomycotina fungi.</title>
        <authorList>
            <person name="Reynolds N.K."/>
            <person name="Stajich J.E."/>
            <person name="Barry K."/>
            <person name="Grigoriev I.V."/>
            <person name="Crous P."/>
            <person name="Smith M.E."/>
        </authorList>
    </citation>
    <scope>NUCLEOTIDE SEQUENCE</scope>
    <source>
        <strain evidence="7">NBRC 105414</strain>
    </source>
</reference>
<name>A0A9W8LEV9_9FUNG</name>
<dbReference type="OrthoDB" id="10254973at2759"/>
<evidence type="ECO:0000256" key="2">
    <source>
        <dbReference type="ARBA" id="ARBA00018687"/>
    </source>
</evidence>
<organism evidence="7 8">
    <name type="scientific">Coemansia javaensis</name>
    <dbReference type="NCBI Taxonomy" id="2761396"/>
    <lineage>
        <taxon>Eukaryota</taxon>
        <taxon>Fungi</taxon>
        <taxon>Fungi incertae sedis</taxon>
        <taxon>Zoopagomycota</taxon>
        <taxon>Kickxellomycotina</taxon>
        <taxon>Kickxellomycetes</taxon>
        <taxon>Kickxellales</taxon>
        <taxon>Kickxellaceae</taxon>
        <taxon>Coemansia</taxon>
    </lineage>
</organism>
<dbReference type="GO" id="GO:0000724">
    <property type="term" value="P:double-strand break repair via homologous recombination"/>
    <property type="evidence" value="ECO:0007669"/>
    <property type="project" value="TreeGrafter"/>
</dbReference>
<dbReference type="Proteomes" id="UP001140217">
    <property type="component" value="Unassembled WGS sequence"/>
</dbReference>